<organism evidence="1 2">
    <name type="scientific">Blattamonas nauphoetae</name>
    <dbReference type="NCBI Taxonomy" id="2049346"/>
    <lineage>
        <taxon>Eukaryota</taxon>
        <taxon>Metamonada</taxon>
        <taxon>Preaxostyla</taxon>
        <taxon>Oxymonadida</taxon>
        <taxon>Blattamonas</taxon>
    </lineage>
</organism>
<dbReference type="Proteomes" id="UP001281761">
    <property type="component" value="Unassembled WGS sequence"/>
</dbReference>
<sequence>MIVPSTCDSWATIRIELSTHRNVESHMLVPFCDVLPNTEIPLETVKTEEGSGSVSIVGTGLSLTDHSLSTQLLPPTRSLPTHICCTRAFQRDKLGKTDIGSVSPLSSQTLSASDISNVTNHFDGTALLDINSGATVLCVNSSVSHSVSDRHANADVTHTIQDKHLTARSTSSTVPSGTTHLSIIRCTFIVTTSAFGGAFYVVTYNVDKVTVTSCNFHQCKAVADHTSETYDGGALCLLGHGMVMAPPSKRYHIKWKSVCSLSVLHWMLVVQCSLGQLKVPSRTVTLRNVSLKSICHLRRRCQTHWIEQFHHWM</sequence>
<name>A0ABQ9X4H9_9EUKA</name>
<dbReference type="EMBL" id="JARBJD010000221">
    <property type="protein sequence ID" value="KAK2946682.1"/>
    <property type="molecule type" value="Genomic_DNA"/>
</dbReference>
<keyword evidence="2" id="KW-1185">Reference proteome</keyword>
<reference evidence="1 2" key="1">
    <citation type="journal article" date="2022" name="bioRxiv">
        <title>Genomics of Preaxostyla Flagellates Illuminates Evolutionary Transitions and the Path Towards Mitochondrial Loss.</title>
        <authorList>
            <person name="Novak L.V.F."/>
            <person name="Treitli S.C."/>
            <person name="Pyrih J."/>
            <person name="Halakuc P."/>
            <person name="Pipaliya S.V."/>
            <person name="Vacek V."/>
            <person name="Brzon O."/>
            <person name="Soukal P."/>
            <person name="Eme L."/>
            <person name="Dacks J.B."/>
            <person name="Karnkowska A."/>
            <person name="Elias M."/>
            <person name="Hampl V."/>
        </authorList>
    </citation>
    <scope>NUCLEOTIDE SEQUENCE [LARGE SCALE GENOMIC DNA]</scope>
    <source>
        <strain evidence="1">NAU3</strain>
        <tissue evidence="1">Gut</tissue>
    </source>
</reference>
<evidence type="ECO:0000313" key="2">
    <source>
        <dbReference type="Proteomes" id="UP001281761"/>
    </source>
</evidence>
<proteinExistence type="predicted"/>
<evidence type="ECO:0000313" key="1">
    <source>
        <dbReference type="EMBL" id="KAK2946682.1"/>
    </source>
</evidence>
<accession>A0ABQ9X4H9</accession>
<gene>
    <name evidence="1" type="ORF">BLNAU_18354</name>
</gene>
<comment type="caution">
    <text evidence="1">The sequence shown here is derived from an EMBL/GenBank/DDBJ whole genome shotgun (WGS) entry which is preliminary data.</text>
</comment>
<protein>
    <submittedName>
        <fullName evidence="1">Uncharacterized protein</fullName>
    </submittedName>
</protein>